<dbReference type="PANTHER" id="PTHR31435:SF10">
    <property type="entry name" value="BSR4717 PROTEIN"/>
    <property type="match status" value="1"/>
</dbReference>
<keyword evidence="4" id="KW-1185">Reference proteome</keyword>
<dbReference type="InterPro" id="IPR031165">
    <property type="entry name" value="GNAT_YJDJ"/>
</dbReference>
<dbReference type="SUPFAM" id="SSF55729">
    <property type="entry name" value="Acyl-CoA N-acyltransferases (Nat)"/>
    <property type="match status" value="1"/>
</dbReference>
<comment type="caution">
    <text evidence="3">The sequence shown here is derived from an EMBL/GenBank/DDBJ whole genome shotgun (WGS) entry which is preliminary data.</text>
</comment>
<dbReference type="InterPro" id="IPR000182">
    <property type="entry name" value="GNAT_dom"/>
</dbReference>
<evidence type="ECO:0000313" key="3">
    <source>
        <dbReference type="EMBL" id="MDA3615628.1"/>
    </source>
</evidence>
<dbReference type="InterPro" id="IPR016181">
    <property type="entry name" value="Acyl_CoA_acyltransferase"/>
</dbReference>
<protein>
    <submittedName>
        <fullName evidence="3">GNAT family N-acetyltransferase</fullName>
    </submittedName>
</protein>
<feature type="domain" description="N-acetyltransferase" evidence="2">
    <location>
        <begin position="21"/>
        <end position="107"/>
    </location>
</feature>
<accession>A0ABT4UN76</accession>
<reference evidence="3 4" key="1">
    <citation type="submission" date="2022-12" db="EMBL/GenBank/DDBJ databases">
        <title>Chitinophagaceae gen. sp. nov., a new member of the family Chitinophagaceae, isolated from soil in a chemical factory.</title>
        <authorList>
            <person name="Ke Z."/>
        </authorList>
    </citation>
    <scope>NUCLEOTIDE SEQUENCE [LARGE SCALE GENOMIC DNA]</scope>
    <source>
        <strain evidence="3 4">LY-5</strain>
    </source>
</reference>
<dbReference type="EMBL" id="JAQGEF010000015">
    <property type="protein sequence ID" value="MDA3615628.1"/>
    <property type="molecule type" value="Genomic_DNA"/>
</dbReference>
<dbReference type="CDD" id="cd04301">
    <property type="entry name" value="NAT_SF"/>
    <property type="match status" value="1"/>
</dbReference>
<dbReference type="Pfam" id="PF14542">
    <property type="entry name" value="Acetyltransf_CG"/>
    <property type="match status" value="1"/>
</dbReference>
<feature type="domain" description="N-acetyltransferase" evidence="1">
    <location>
        <begin position="1"/>
        <end position="107"/>
    </location>
</feature>
<name>A0ABT4UN76_9BACT</name>
<gene>
    <name evidence="3" type="ORF">O3P16_12475</name>
</gene>
<dbReference type="PROSITE" id="PS51729">
    <property type="entry name" value="GNAT_YJDJ"/>
    <property type="match status" value="1"/>
</dbReference>
<dbReference type="Gene3D" id="3.40.630.30">
    <property type="match status" value="1"/>
</dbReference>
<organism evidence="3 4">
    <name type="scientific">Polluticaenibacter yanchengensis</name>
    <dbReference type="NCBI Taxonomy" id="3014562"/>
    <lineage>
        <taxon>Bacteria</taxon>
        <taxon>Pseudomonadati</taxon>
        <taxon>Bacteroidota</taxon>
        <taxon>Chitinophagia</taxon>
        <taxon>Chitinophagales</taxon>
        <taxon>Chitinophagaceae</taxon>
        <taxon>Polluticaenibacter</taxon>
    </lineage>
</organism>
<sequence>MPAYYICGTLKNRILMEIIQENNEKKGVFYAKENDKQIGEMTYVWAGNKIIIDHTEVDLAYKGKGIGYDLVQKAVDFAREKSIKIMPLCPFAKAVFDKKPEYADVLF</sequence>
<dbReference type="InterPro" id="IPR045057">
    <property type="entry name" value="Gcn5-rel_NAT"/>
</dbReference>
<dbReference type="PANTHER" id="PTHR31435">
    <property type="entry name" value="PROTEIN NATD1"/>
    <property type="match status" value="1"/>
</dbReference>
<dbReference type="PROSITE" id="PS51186">
    <property type="entry name" value="GNAT"/>
    <property type="match status" value="1"/>
</dbReference>
<evidence type="ECO:0000259" key="1">
    <source>
        <dbReference type="PROSITE" id="PS51186"/>
    </source>
</evidence>
<evidence type="ECO:0000313" key="4">
    <source>
        <dbReference type="Proteomes" id="UP001210231"/>
    </source>
</evidence>
<evidence type="ECO:0000259" key="2">
    <source>
        <dbReference type="PROSITE" id="PS51729"/>
    </source>
</evidence>
<proteinExistence type="predicted"/>
<dbReference type="Proteomes" id="UP001210231">
    <property type="component" value="Unassembled WGS sequence"/>
</dbReference>